<dbReference type="SUPFAM" id="SSF88874">
    <property type="entry name" value="Receptor-binding domain of short tail fibre protein gp12"/>
    <property type="match status" value="1"/>
</dbReference>
<gene>
    <name evidence="3" type="ORF">H9I45_13165</name>
</gene>
<dbReference type="Gene3D" id="3.90.1340.10">
    <property type="entry name" value="Phage tail collar domain"/>
    <property type="match status" value="1"/>
</dbReference>
<keyword evidence="2" id="KW-0732">Signal</keyword>
<dbReference type="InterPro" id="IPR037053">
    <property type="entry name" value="Phage_tail_collar_dom_sf"/>
</dbReference>
<proteinExistence type="predicted"/>
<evidence type="ECO:0000256" key="2">
    <source>
        <dbReference type="SAM" id="SignalP"/>
    </source>
</evidence>
<reference evidence="3 4" key="1">
    <citation type="journal article" date="2016" name="Int. J. Syst. Evol. Microbiol.">
        <title>Polaribacter haliotis sp. nov., isolated from the gut of abalone Haliotis discus hannai.</title>
        <authorList>
            <person name="Kim Y.O."/>
            <person name="Park I.S."/>
            <person name="Park S."/>
            <person name="Nam B.H."/>
            <person name="Park J.M."/>
            <person name="Kim D.G."/>
            <person name="Yoon J.H."/>
        </authorList>
    </citation>
    <scope>NUCLEOTIDE SEQUENCE [LARGE SCALE GENOMIC DNA]</scope>
    <source>
        <strain evidence="3 4">KCTC 52418</strain>
    </source>
</reference>
<dbReference type="AlphaFoldDB" id="A0A7L8AE64"/>
<evidence type="ECO:0000313" key="3">
    <source>
        <dbReference type="EMBL" id="QOD60282.1"/>
    </source>
</evidence>
<dbReference type="KEGG" id="phal:H9I45_13165"/>
<organism evidence="3 4">
    <name type="scientific">Polaribacter haliotis</name>
    <dbReference type="NCBI Taxonomy" id="1888915"/>
    <lineage>
        <taxon>Bacteria</taxon>
        <taxon>Pseudomonadati</taxon>
        <taxon>Bacteroidota</taxon>
        <taxon>Flavobacteriia</taxon>
        <taxon>Flavobacteriales</taxon>
        <taxon>Flavobacteriaceae</taxon>
    </lineage>
</organism>
<feature type="signal peptide" evidence="2">
    <location>
        <begin position="1"/>
        <end position="19"/>
    </location>
</feature>
<evidence type="ECO:0000313" key="4">
    <source>
        <dbReference type="Proteomes" id="UP000516764"/>
    </source>
</evidence>
<name>A0A7L8AE64_9FLAO</name>
<feature type="region of interest" description="Disordered" evidence="1">
    <location>
        <begin position="288"/>
        <end position="314"/>
    </location>
</feature>
<feature type="chain" id="PRO_5032801195" evidence="2">
    <location>
        <begin position="20"/>
        <end position="328"/>
    </location>
</feature>
<accession>A0A7L8AE64</accession>
<protein>
    <submittedName>
        <fullName evidence="3">Tail fiber protein</fullName>
    </submittedName>
</protein>
<dbReference type="EMBL" id="CP061813">
    <property type="protein sequence ID" value="QOD60282.1"/>
    <property type="molecule type" value="Genomic_DNA"/>
</dbReference>
<evidence type="ECO:0000256" key="1">
    <source>
        <dbReference type="SAM" id="MobiDB-lite"/>
    </source>
</evidence>
<sequence>MKSLKITFILLFISLASFAQSGMVFQGIARDNNSAAIVDKTMIFTFRITLTDGTDLYKETQQIRTDNFGVFSHVIGTGNAVTGTFGGVDFSQGNLKSIITVSNEGTDTQIYDQKFEYVPYAKRAESATSADNGVPVGTIITMLAGAIPEGYIECNGQSLADPKFAKLKLALGGMTNIPNLGGMYLKGSGAPNNGNYTHEIGLGAYQEPSTQSHTHVYGANHETNETGNHVHGVRFANTENNDSGGQGYAANNNHQSFRSSDRTGGASQWYYDNNHAQRMVETKGNHKHTVNVSGRTGHGGILGTGQRDGNIEKENRPYSFGVRYLIKY</sequence>
<dbReference type="Proteomes" id="UP000516764">
    <property type="component" value="Chromosome"/>
</dbReference>
<dbReference type="OrthoDB" id="9113831at2"/>
<keyword evidence="4" id="KW-1185">Reference proteome</keyword>
<dbReference type="RefSeq" id="WP_140422752.1">
    <property type="nucleotide sequence ID" value="NZ_CP061813.1"/>
</dbReference>